<comment type="subcellular location">
    <subcellularLocation>
        <location evidence="1">Membrane</location>
        <topology evidence="1">Multi-pass membrane protein</topology>
    </subcellularLocation>
</comment>
<dbReference type="Pfam" id="PF13641">
    <property type="entry name" value="Glyco_tranf_2_3"/>
    <property type="match status" value="1"/>
</dbReference>
<dbReference type="Proteomes" id="UP000305282">
    <property type="component" value="Unassembled WGS sequence"/>
</dbReference>
<keyword evidence="3 8" id="KW-0808">Transferase</keyword>
<evidence type="ECO:0000256" key="7">
    <source>
        <dbReference type="SAM" id="Phobius"/>
    </source>
</evidence>
<reference evidence="8 9" key="1">
    <citation type="submission" date="2019-04" db="EMBL/GenBank/DDBJ databases">
        <title>Draft genome sequences for three unisolated Alnus-infective Frankia Sp+ strains, AgTrS, AiOr and AvVan, the first sequenced Frankia strains able to sporulate in-planta.</title>
        <authorList>
            <person name="Bethencourt L."/>
            <person name="Vautrin F."/>
            <person name="Taib N."/>
            <person name="Dubost A."/>
            <person name="Castro-Garcia L."/>
            <person name="Imbaud O."/>
            <person name="Abrouk D."/>
            <person name="Fournier P."/>
            <person name="Briolay J."/>
            <person name="Nguyen A."/>
            <person name="Normand P."/>
            <person name="Fernandez M.P."/>
            <person name="Brochier-Armanet C."/>
            <person name="Herrera-Belaroussi A."/>
        </authorList>
    </citation>
    <scope>NUCLEOTIDE SEQUENCE [LARGE SCALE GENOMIC DNA]</scope>
    <source>
        <strain evidence="8 9">AvVan</strain>
    </source>
</reference>
<dbReference type="PANTHER" id="PTHR43867">
    <property type="entry name" value="CELLULOSE SYNTHASE CATALYTIC SUBUNIT A [UDP-FORMING]"/>
    <property type="match status" value="1"/>
</dbReference>
<dbReference type="InterPro" id="IPR029044">
    <property type="entry name" value="Nucleotide-diphossugar_trans"/>
</dbReference>
<evidence type="ECO:0000256" key="5">
    <source>
        <dbReference type="ARBA" id="ARBA00022989"/>
    </source>
</evidence>
<feature type="transmembrane region" description="Helical" evidence="7">
    <location>
        <begin position="314"/>
        <end position="335"/>
    </location>
</feature>
<proteinExistence type="predicted"/>
<comment type="caution">
    <text evidence="8">The sequence shown here is derived from an EMBL/GenBank/DDBJ whole genome shotgun (WGS) entry which is preliminary data.</text>
</comment>
<keyword evidence="4 7" id="KW-0812">Transmembrane</keyword>
<keyword evidence="5 7" id="KW-1133">Transmembrane helix</keyword>
<evidence type="ECO:0000313" key="9">
    <source>
        <dbReference type="Proteomes" id="UP000305282"/>
    </source>
</evidence>
<accession>A0A4S5DJJ1</accession>
<keyword evidence="9" id="KW-1185">Reference proteome</keyword>
<evidence type="ECO:0000256" key="2">
    <source>
        <dbReference type="ARBA" id="ARBA00022676"/>
    </source>
</evidence>
<evidence type="ECO:0000256" key="4">
    <source>
        <dbReference type="ARBA" id="ARBA00022692"/>
    </source>
</evidence>
<dbReference type="AlphaFoldDB" id="A0A4S5DJJ1"/>
<organism evidence="8 9">
    <name type="scientific">Candidatus Frankia alpina</name>
    <dbReference type="NCBI Taxonomy" id="2699483"/>
    <lineage>
        <taxon>Bacteria</taxon>
        <taxon>Bacillati</taxon>
        <taxon>Actinomycetota</taxon>
        <taxon>Actinomycetes</taxon>
        <taxon>Frankiales</taxon>
        <taxon>Frankiaceae</taxon>
        <taxon>Frankia</taxon>
    </lineage>
</organism>
<dbReference type="GO" id="GO:0005886">
    <property type="term" value="C:plasma membrane"/>
    <property type="evidence" value="ECO:0007669"/>
    <property type="project" value="TreeGrafter"/>
</dbReference>
<dbReference type="PANTHER" id="PTHR43867:SF2">
    <property type="entry name" value="CELLULOSE SYNTHASE CATALYTIC SUBUNIT A [UDP-FORMING]"/>
    <property type="match status" value="1"/>
</dbReference>
<dbReference type="SUPFAM" id="SSF53448">
    <property type="entry name" value="Nucleotide-diphospho-sugar transferases"/>
    <property type="match status" value="1"/>
</dbReference>
<dbReference type="OrthoDB" id="9806824at2"/>
<evidence type="ECO:0000256" key="3">
    <source>
        <dbReference type="ARBA" id="ARBA00022679"/>
    </source>
</evidence>
<evidence type="ECO:0000313" key="8">
    <source>
        <dbReference type="EMBL" id="THJ58425.1"/>
    </source>
</evidence>
<sequence>MSVLGPTVEGAIAARSEYLRLNPEARVHSMVCNDGRVAGNPDWHLVESCVRELGVTCITRTVGGGAKAGNIENVRHLVGATGDALLAVFDADMVPTPDFLVATLSPFSDPAVGWVQTAQYYRNTDLPIARWAADQQALFYDVLCAGKAARNASFICGTNVVIRAMVLDSIGWMPQDSVTEDFAASIRLAPDWRGVYLEGKFAEGLGPVDAANYLKQQNRWARGTFEVLKTHWSDLVHPRSRLTGAQRLQYSLSCTHYISGFRDLVYLLTPIIFVVTQIPAVRGADAAGFLRHFLPYFLFGQSAFWAAARGRSTWRGIIAGFISFPAFAAAALTVISGSRSSFTITAKQRDGSVSWPGPREGHFPC</sequence>
<dbReference type="Gene3D" id="3.90.550.10">
    <property type="entry name" value="Spore Coat Polysaccharide Biosynthesis Protein SpsA, Chain A"/>
    <property type="match status" value="1"/>
</dbReference>
<evidence type="ECO:0000256" key="6">
    <source>
        <dbReference type="ARBA" id="ARBA00023136"/>
    </source>
</evidence>
<keyword evidence="2" id="KW-0328">Glycosyltransferase</keyword>
<keyword evidence="6 7" id="KW-0472">Membrane</keyword>
<dbReference type="InterPro" id="IPR050321">
    <property type="entry name" value="Glycosyltr_2/OpgH_subfam"/>
</dbReference>
<dbReference type="EMBL" id="SSXH01000569">
    <property type="protein sequence ID" value="THJ58425.1"/>
    <property type="molecule type" value="Genomic_DNA"/>
</dbReference>
<gene>
    <name evidence="8" type="ORF">E7Y31_18115</name>
</gene>
<name>A0A4S5DJJ1_9ACTN</name>
<protein>
    <submittedName>
        <fullName evidence="8">Glycosyltransferase</fullName>
    </submittedName>
</protein>
<dbReference type="GO" id="GO:0016758">
    <property type="term" value="F:hexosyltransferase activity"/>
    <property type="evidence" value="ECO:0007669"/>
    <property type="project" value="TreeGrafter"/>
</dbReference>
<evidence type="ECO:0000256" key="1">
    <source>
        <dbReference type="ARBA" id="ARBA00004141"/>
    </source>
</evidence>